<feature type="transmembrane region" description="Helical" evidence="1">
    <location>
        <begin position="143"/>
        <end position="168"/>
    </location>
</feature>
<dbReference type="Proteomes" id="UP000216867">
    <property type="component" value="Unassembled WGS sequence"/>
</dbReference>
<feature type="transmembrane region" description="Helical" evidence="1">
    <location>
        <begin position="77"/>
        <end position="96"/>
    </location>
</feature>
<evidence type="ECO:0000256" key="1">
    <source>
        <dbReference type="SAM" id="Phobius"/>
    </source>
</evidence>
<feature type="transmembrane region" description="Helical" evidence="1">
    <location>
        <begin position="180"/>
        <end position="200"/>
    </location>
</feature>
<comment type="caution">
    <text evidence="2">The sequence shown here is derived from an EMBL/GenBank/DDBJ whole genome shotgun (WGS) entry which is preliminary data.</text>
</comment>
<dbReference type="AlphaFoldDB" id="A0A269ZI67"/>
<dbReference type="InterPro" id="IPR009339">
    <property type="entry name" value="DUF998"/>
</dbReference>
<keyword evidence="1" id="KW-1133">Transmembrane helix</keyword>
<organism evidence="2 3">
    <name type="scientific">Brevibacterium casei</name>
    <dbReference type="NCBI Taxonomy" id="33889"/>
    <lineage>
        <taxon>Bacteria</taxon>
        <taxon>Bacillati</taxon>
        <taxon>Actinomycetota</taxon>
        <taxon>Actinomycetes</taxon>
        <taxon>Micrococcales</taxon>
        <taxon>Brevibacteriaceae</taxon>
        <taxon>Brevibacterium</taxon>
    </lineage>
</organism>
<dbReference type="Pfam" id="PF06197">
    <property type="entry name" value="DUF998"/>
    <property type="match status" value="1"/>
</dbReference>
<evidence type="ECO:0008006" key="4">
    <source>
        <dbReference type="Google" id="ProtNLM"/>
    </source>
</evidence>
<protein>
    <recommendedName>
        <fullName evidence="4">DUF998 domain-containing protein</fullName>
    </recommendedName>
</protein>
<evidence type="ECO:0000313" key="2">
    <source>
        <dbReference type="EMBL" id="PAK97329.1"/>
    </source>
</evidence>
<reference evidence="2 3" key="1">
    <citation type="submission" date="2017-04" db="EMBL/GenBank/DDBJ databases">
        <title>Kefir bacterial isolates.</title>
        <authorList>
            <person name="Kim Y."/>
            <person name="Blasche S."/>
            <person name="Patil K.R."/>
        </authorList>
    </citation>
    <scope>NUCLEOTIDE SEQUENCE [LARGE SCALE GENOMIC DNA]</scope>
    <source>
        <strain evidence="2 3">OG2</strain>
    </source>
</reference>
<keyword evidence="1" id="KW-0472">Membrane</keyword>
<proteinExistence type="predicted"/>
<dbReference type="EMBL" id="NCWY01000001">
    <property type="protein sequence ID" value="PAK97329.1"/>
    <property type="molecule type" value="Genomic_DNA"/>
</dbReference>
<keyword evidence="1" id="KW-0812">Transmembrane</keyword>
<sequence>MAVTFALLALVLGLARLGVFVALHLVPSDYSIVSHAVSDYAVGPTRRLSSVMTWLTAGFWALLAGAVITGVPDWSDATGITIALLVLAGIFVALPFAPTDLEGAKRTLVGRLHYLFAIAWFALSYACMGNFTRLFTAEGPAWLASTLAVIGWIAAISLAVSVLVLVVSRLRPKVFGISERIFILSVSLFYIGVAAGLMMLSA</sequence>
<name>A0A269ZI67_9MICO</name>
<accession>A0A269ZI67</accession>
<feature type="transmembrane region" description="Helical" evidence="1">
    <location>
        <begin position="6"/>
        <end position="27"/>
    </location>
</feature>
<feature type="transmembrane region" description="Helical" evidence="1">
    <location>
        <begin position="108"/>
        <end position="131"/>
    </location>
</feature>
<feature type="transmembrane region" description="Helical" evidence="1">
    <location>
        <begin position="48"/>
        <end position="71"/>
    </location>
</feature>
<dbReference type="RefSeq" id="WP_095375246.1">
    <property type="nucleotide sequence ID" value="NZ_JAROYK010000005.1"/>
</dbReference>
<gene>
    <name evidence="2" type="ORF">B8X04_01745</name>
</gene>
<evidence type="ECO:0000313" key="3">
    <source>
        <dbReference type="Proteomes" id="UP000216867"/>
    </source>
</evidence>